<protein>
    <submittedName>
        <fullName evidence="2">Uncharacterized protein</fullName>
    </submittedName>
</protein>
<feature type="transmembrane region" description="Helical" evidence="1">
    <location>
        <begin position="116"/>
        <end position="135"/>
    </location>
</feature>
<keyword evidence="3" id="KW-1185">Reference proteome</keyword>
<dbReference type="Proteomes" id="UP001317259">
    <property type="component" value="Unassembled WGS sequence"/>
</dbReference>
<dbReference type="RefSeq" id="WP_242374154.1">
    <property type="nucleotide sequence ID" value="NZ_JAKRKC020000001.1"/>
</dbReference>
<proteinExistence type="predicted"/>
<comment type="caution">
    <text evidence="2">The sequence shown here is derived from an EMBL/GenBank/DDBJ whole genome shotgun (WGS) entry which is preliminary data.</text>
</comment>
<gene>
    <name evidence="2" type="ORF">MF672_011185</name>
</gene>
<evidence type="ECO:0000313" key="3">
    <source>
        <dbReference type="Proteomes" id="UP001317259"/>
    </source>
</evidence>
<reference evidence="2 3" key="1">
    <citation type="submission" date="2022-04" db="EMBL/GenBank/DDBJ databases">
        <title>Genome draft of Actinomadura sp. ATCC 31491.</title>
        <authorList>
            <person name="Shi X."/>
            <person name="Du Y."/>
        </authorList>
    </citation>
    <scope>NUCLEOTIDE SEQUENCE [LARGE SCALE GENOMIC DNA]</scope>
    <source>
        <strain evidence="2 3">ATCC 31491</strain>
    </source>
</reference>
<evidence type="ECO:0000313" key="2">
    <source>
        <dbReference type="EMBL" id="MCK2214350.1"/>
    </source>
</evidence>
<accession>A0ABT0FQQ4</accession>
<sequence length="152" mass="15693">MAVIRYLALGLLCGLFGVFGAPRGEGFEHARLSAIMGMELVQLLTVPLGLVIGLIVAVTRRGRPPGRPLAAVMIAFGVVLFTQAGATGAWVDTDPPGIGDPDGEAVVAMLGRLEGLFAVFVGLVVLVVRWAPAVLGAPRRRSRGAPARAGDA</sequence>
<feature type="transmembrane region" description="Helical" evidence="1">
    <location>
        <begin position="69"/>
        <end position="91"/>
    </location>
</feature>
<keyword evidence="1" id="KW-0812">Transmembrane</keyword>
<organism evidence="2 3">
    <name type="scientific">Actinomadura luzonensis</name>
    <dbReference type="NCBI Taxonomy" id="2805427"/>
    <lineage>
        <taxon>Bacteria</taxon>
        <taxon>Bacillati</taxon>
        <taxon>Actinomycetota</taxon>
        <taxon>Actinomycetes</taxon>
        <taxon>Streptosporangiales</taxon>
        <taxon>Thermomonosporaceae</taxon>
        <taxon>Actinomadura</taxon>
    </lineage>
</organism>
<name>A0ABT0FQQ4_9ACTN</name>
<evidence type="ECO:0000256" key="1">
    <source>
        <dbReference type="SAM" id="Phobius"/>
    </source>
</evidence>
<dbReference type="EMBL" id="JAKRKC020000001">
    <property type="protein sequence ID" value="MCK2214350.1"/>
    <property type="molecule type" value="Genomic_DNA"/>
</dbReference>
<feature type="transmembrane region" description="Helical" evidence="1">
    <location>
        <begin position="36"/>
        <end position="57"/>
    </location>
</feature>
<keyword evidence="1" id="KW-1133">Transmembrane helix</keyword>
<keyword evidence="1" id="KW-0472">Membrane</keyword>